<dbReference type="GO" id="GO:0016404">
    <property type="term" value="F:15-hydroxyprostaglandin dehydrogenase (NAD+) activity"/>
    <property type="evidence" value="ECO:0007669"/>
    <property type="project" value="UniProtKB-EC"/>
</dbReference>
<evidence type="ECO:0000313" key="23">
    <source>
        <dbReference type="Proteomes" id="UP000735302"/>
    </source>
</evidence>
<comment type="catalytic activity">
    <reaction evidence="18">
        <text>prostaglandin E2 + NAD(+) = 15-oxoprostaglandin E2 + NADH + H(+)</text>
        <dbReference type="Rhea" id="RHEA:11876"/>
        <dbReference type="ChEBI" id="CHEBI:15378"/>
        <dbReference type="ChEBI" id="CHEBI:57400"/>
        <dbReference type="ChEBI" id="CHEBI:57540"/>
        <dbReference type="ChEBI" id="CHEBI:57945"/>
        <dbReference type="ChEBI" id="CHEBI:606564"/>
        <dbReference type="EC" id="1.1.1.141"/>
    </reaction>
    <physiologicalReaction direction="left-to-right" evidence="18">
        <dbReference type="Rhea" id="RHEA:11877"/>
    </physiologicalReaction>
</comment>
<dbReference type="Proteomes" id="UP000735302">
    <property type="component" value="Unassembled WGS sequence"/>
</dbReference>
<evidence type="ECO:0000256" key="8">
    <source>
        <dbReference type="ARBA" id="ARBA00045705"/>
    </source>
</evidence>
<evidence type="ECO:0000256" key="21">
    <source>
        <dbReference type="ARBA" id="ARBA00049188"/>
    </source>
</evidence>
<comment type="catalytic activity">
    <reaction evidence="11">
        <text>14-hydroxy-(4Z,7Z,10Z,12E,16Z,19Z)-docosahexaenoate + NAD(+) = 14-oxo-(4Z,7Z,10Z,12E,16Z,19Z)-docosahexaenoate + NADH + H(+)</text>
        <dbReference type="Rhea" id="RHEA:48952"/>
        <dbReference type="ChEBI" id="CHEBI:15378"/>
        <dbReference type="ChEBI" id="CHEBI:57540"/>
        <dbReference type="ChEBI" id="CHEBI:57945"/>
        <dbReference type="ChEBI" id="CHEBI:90866"/>
        <dbReference type="ChEBI" id="CHEBI:90867"/>
    </reaction>
    <physiologicalReaction direction="left-to-right" evidence="11">
        <dbReference type="Rhea" id="RHEA:48953"/>
    </physiologicalReaction>
</comment>
<evidence type="ECO:0000256" key="17">
    <source>
        <dbReference type="ARBA" id="ARBA00048611"/>
    </source>
</evidence>
<dbReference type="AlphaFoldDB" id="A0AAV4D773"/>
<comment type="caution">
    <text evidence="22">The sequence shown here is derived from an EMBL/GenBank/DDBJ whole genome shotgun (WGS) entry which is preliminary data.</text>
</comment>
<dbReference type="GO" id="GO:0047034">
    <property type="term" value="F:15-hydroxyicosatetraenoate dehydrogenase activity"/>
    <property type="evidence" value="ECO:0007669"/>
    <property type="project" value="UniProtKB-EC"/>
</dbReference>
<evidence type="ECO:0000256" key="16">
    <source>
        <dbReference type="ARBA" id="ARBA00048535"/>
    </source>
</evidence>
<evidence type="ECO:0000256" key="12">
    <source>
        <dbReference type="ARBA" id="ARBA00048140"/>
    </source>
</evidence>
<evidence type="ECO:0000256" key="11">
    <source>
        <dbReference type="ARBA" id="ARBA00048008"/>
    </source>
</evidence>
<evidence type="ECO:0000256" key="2">
    <source>
        <dbReference type="ARBA" id="ARBA00023002"/>
    </source>
</evidence>
<dbReference type="InterPro" id="IPR002347">
    <property type="entry name" value="SDR_fam"/>
</dbReference>
<dbReference type="EC" id="1.1.1.232" evidence="4"/>
<keyword evidence="2" id="KW-0560">Oxidoreductase</keyword>
<evidence type="ECO:0000256" key="9">
    <source>
        <dbReference type="ARBA" id="ARBA00047325"/>
    </source>
</evidence>
<evidence type="ECO:0000256" key="15">
    <source>
        <dbReference type="ARBA" id="ARBA00048393"/>
    </source>
</evidence>
<comment type="catalytic activity">
    <reaction evidence="16">
        <text>lipoxin A4 + NAD(+) = 15-oxo-(5S,6R)-dihydroxy-(7E,9E,11Z,13E)-eicosatetraenoate + NADH + H(+)</text>
        <dbReference type="Rhea" id="RHEA:41572"/>
        <dbReference type="ChEBI" id="CHEBI:15378"/>
        <dbReference type="ChEBI" id="CHEBI:57540"/>
        <dbReference type="ChEBI" id="CHEBI:57945"/>
        <dbReference type="ChEBI" id="CHEBI:67026"/>
        <dbReference type="ChEBI" id="CHEBI:78311"/>
    </reaction>
    <physiologicalReaction direction="left-to-right" evidence="16">
        <dbReference type="Rhea" id="RHEA:41573"/>
    </physiologicalReaction>
</comment>
<comment type="catalytic activity">
    <reaction evidence="15">
        <text>resolvin D2 + NAD(+) = 7-oxoresolvin D2 + NADH + H(+)</text>
        <dbReference type="Rhea" id="RHEA:53584"/>
        <dbReference type="ChEBI" id="CHEBI:15378"/>
        <dbReference type="ChEBI" id="CHEBI:57540"/>
        <dbReference type="ChEBI" id="CHEBI:57945"/>
        <dbReference type="ChEBI" id="CHEBI:133367"/>
        <dbReference type="ChEBI" id="CHEBI:137497"/>
    </reaction>
    <physiologicalReaction direction="left-to-right" evidence="15">
        <dbReference type="Rhea" id="RHEA:53585"/>
    </physiologicalReaction>
</comment>
<evidence type="ECO:0000256" key="1">
    <source>
        <dbReference type="ARBA" id="ARBA00006484"/>
    </source>
</evidence>
<comment type="catalytic activity">
    <reaction evidence="12">
        <text>15-oxo-(5S,6R)-dihydroxy-(7E,9E,11Z)-eicosatrienoate + NADH + H(+) = (5S,6R,15S)-trihydroxy-(7E,9E,11Z)-eicosatrienoate + NAD(+)</text>
        <dbReference type="Rhea" id="RHEA:41596"/>
        <dbReference type="ChEBI" id="CHEBI:15378"/>
        <dbReference type="ChEBI" id="CHEBI:57540"/>
        <dbReference type="ChEBI" id="CHEBI:57945"/>
        <dbReference type="ChEBI" id="CHEBI:78325"/>
        <dbReference type="ChEBI" id="CHEBI:78329"/>
    </reaction>
    <physiologicalReaction direction="left-to-right" evidence="12">
        <dbReference type="Rhea" id="RHEA:41597"/>
    </physiologicalReaction>
</comment>
<evidence type="ECO:0000256" key="6">
    <source>
        <dbReference type="ARBA" id="ARBA00041812"/>
    </source>
</evidence>
<comment type="catalytic activity">
    <reaction evidence="13">
        <text>(11R)-hydroxy-(5Z,8Z,12E,14Z)-eicosatetraenoate + NAD(+) = 11-oxo-(5Z,8Z,12E,14Z)-eicosatetraenoate + NADH + H(+)</text>
        <dbReference type="Rhea" id="RHEA:48640"/>
        <dbReference type="ChEBI" id="CHEBI:15378"/>
        <dbReference type="ChEBI" id="CHEBI:57540"/>
        <dbReference type="ChEBI" id="CHEBI:57945"/>
        <dbReference type="ChEBI" id="CHEBI:78836"/>
        <dbReference type="ChEBI" id="CHEBI:90697"/>
    </reaction>
    <physiologicalReaction direction="left-to-right" evidence="13">
        <dbReference type="Rhea" id="RHEA:48641"/>
    </physiologicalReaction>
</comment>
<proteinExistence type="inferred from homology"/>
<evidence type="ECO:0000256" key="10">
    <source>
        <dbReference type="ARBA" id="ARBA00047672"/>
    </source>
</evidence>
<comment type="catalytic activity">
    <reaction evidence="17">
        <text>prostaglandin A1 + NAD(+) = 15-oxo-prostaglandin A1 + NADH + H(+)</text>
        <dbReference type="Rhea" id="RHEA:41263"/>
        <dbReference type="ChEBI" id="CHEBI:15378"/>
        <dbReference type="ChEBI" id="CHEBI:57398"/>
        <dbReference type="ChEBI" id="CHEBI:57540"/>
        <dbReference type="ChEBI" id="CHEBI:57945"/>
        <dbReference type="ChEBI" id="CHEBI:85072"/>
    </reaction>
    <physiologicalReaction direction="left-to-right" evidence="17">
        <dbReference type="Rhea" id="RHEA:41264"/>
    </physiologicalReaction>
</comment>
<comment type="catalytic activity">
    <reaction evidence="19">
        <text>resolvin D2 + NAD(+) = 16-oxoresolvin D2 + NADH + H(+)</text>
        <dbReference type="Rhea" id="RHEA:53588"/>
        <dbReference type="ChEBI" id="CHEBI:15378"/>
        <dbReference type="ChEBI" id="CHEBI:57540"/>
        <dbReference type="ChEBI" id="CHEBI:57945"/>
        <dbReference type="ChEBI" id="CHEBI:133367"/>
        <dbReference type="ChEBI" id="CHEBI:137498"/>
    </reaction>
    <physiologicalReaction direction="left-to-right" evidence="19">
        <dbReference type="Rhea" id="RHEA:53589"/>
    </physiologicalReaction>
</comment>
<dbReference type="EC" id="1.1.1.141" evidence="3"/>
<keyword evidence="23" id="KW-1185">Reference proteome</keyword>
<dbReference type="PRINTS" id="PR00081">
    <property type="entry name" value="GDHRDH"/>
</dbReference>
<reference evidence="22 23" key="1">
    <citation type="journal article" date="2021" name="Elife">
        <title>Chloroplast acquisition without the gene transfer in kleptoplastic sea slugs, Plakobranchus ocellatus.</title>
        <authorList>
            <person name="Maeda T."/>
            <person name="Takahashi S."/>
            <person name="Yoshida T."/>
            <person name="Shimamura S."/>
            <person name="Takaki Y."/>
            <person name="Nagai Y."/>
            <person name="Toyoda A."/>
            <person name="Suzuki Y."/>
            <person name="Arimoto A."/>
            <person name="Ishii H."/>
            <person name="Satoh N."/>
            <person name="Nishiyama T."/>
            <person name="Hasebe M."/>
            <person name="Maruyama T."/>
            <person name="Minagawa J."/>
            <person name="Obokata J."/>
            <person name="Shigenobu S."/>
        </authorList>
    </citation>
    <scope>NUCLEOTIDE SEQUENCE [LARGE SCALE GENOMIC DNA]</scope>
</reference>
<evidence type="ECO:0000256" key="19">
    <source>
        <dbReference type="ARBA" id="ARBA00048921"/>
    </source>
</evidence>
<evidence type="ECO:0000256" key="20">
    <source>
        <dbReference type="ARBA" id="ARBA00049151"/>
    </source>
</evidence>
<comment type="similarity">
    <text evidence="1">Belongs to the short-chain dehydrogenases/reductases (SDR) family.</text>
</comment>
<evidence type="ECO:0000256" key="18">
    <source>
        <dbReference type="ARBA" id="ARBA00048739"/>
    </source>
</evidence>
<comment type="catalytic activity">
    <reaction evidence="14">
        <text>resolvin D1 + NAD(+) = 17-oxoresolvin D1 + NADH + H(+)</text>
        <dbReference type="Rhea" id="RHEA:50128"/>
        <dbReference type="ChEBI" id="CHEBI:15378"/>
        <dbReference type="ChEBI" id="CHEBI:57540"/>
        <dbReference type="ChEBI" id="CHEBI:57945"/>
        <dbReference type="ChEBI" id="CHEBI:132079"/>
        <dbReference type="ChEBI" id="CHEBI:132081"/>
    </reaction>
    <physiologicalReaction direction="left-to-right" evidence="14">
        <dbReference type="Rhea" id="RHEA:50129"/>
    </physiologicalReaction>
</comment>
<organism evidence="22 23">
    <name type="scientific">Plakobranchus ocellatus</name>
    <dbReference type="NCBI Taxonomy" id="259542"/>
    <lineage>
        <taxon>Eukaryota</taxon>
        <taxon>Metazoa</taxon>
        <taxon>Spiralia</taxon>
        <taxon>Lophotrochozoa</taxon>
        <taxon>Mollusca</taxon>
        <taxon>Gastropoda</taxon>
        <taxon>Heterobranchia</taxon>
        <taxon>Euthyneura</taxon>
        <taxon>Panpulmonata</taxon>
        <taxon>Sacoglossa</taxon>
        <taxon>Placobranchoidea</taxon>
        <taxon>Plakobranchidae</taxon>
        <taxon>Plakobranchus</taxon>
    </lineage>
</organism>
<dbReference type="SUPFAM" id="SSF51735">
    <property type="entry name" value="NAD(P)-binding Rossmann-fold domains"/>
    <property type="match status" value="1"/>
</dbReference>
<gene>
    <name evidence="22" type="ORF">PoB_006649200</name>
</gene>
<evidence type="ECO:0000256" key="5">
    <source>
        <dbReference type="ARBA" id="ARBA00040276"/>
    </source>
</evidence>
<comment type="catalytic activity">
    <reaction evidence="21">
        <text>resolvin E1 + NAD(+) = 18-oxo-resolvin E1 + NADH + H(+)</text>
        <dbReference type="Rhea" id="RHEA:49244"/>
        <dbReference type="ChEBI" id="CHEBI:15378"/>
        <dbReference type="ChEBI" id="CHEBI:57540"/>
        <dbReference type="ChEBI" id="CHEBI:57945"/>
        <dbReference type="ChEBI" id="CHEBI:91000"/>
        <dbReference type="ChEBI" id="CHEBI:91001"/>
    </reaction>
    <physiologicalReaction direction="left-to-right" evidence="21">
        <dbReference type="Rhea" id="RHEA:49245"/>
    </physiologicalReaction>
</comment>
<dbReference type="GO" id="GO:0005737">
    <property type="term" value="C:cytoplasm"/>
    <property type="evidence" value="ECO:0007669"/>
    <property type="project" value="TreeGrafter"/>
</dbReference>
<comment type="catalytic activity">
    <reaction evidence="10">
        <text>resolvin D1 + NAD(+) = 8-oxoresolvin D1 + NADH + H(+)</text>
        <dbReference type="Rhea" id="RHEA:50124"/>
        <dbReference type="ChEBI" id="CHEBI:15378"/>
        <dbReference type="ChEBI" id="CHEBI:57540"/>
        <dbReference type="ChEBI" id="CHEBI:57945"/>
        <dbReference type="ChEBI" id="CHEBI:132079"/>
        <dbReference type="ChEBI" id="CHEBI:132080"/>
    </reaction>
    <physiologicalReaction direction="left-to-right" evidence="10">
        <dbReference type="Rhea" id="RHEA:50125"/>
    </physiologicalReaction>
</comment>
<dbReference type="InterPro" id="IPR036291">
    <property type="entry name" value="NAD(P)-bd_dom_sf"/>
</dbReference>
<evidence type="ECO:0000256" key="14">
    <source>
        <dbReference type="ARBA" id="ARBA00048170"/>
    </source>
</evidence>
<comment type="catalytic activity">
    <reaction evidence="20">
        <text>(15S)-hydroxy-(5Z,8Z,11Z,13E)-eicosatetraenoate + NAD(+) = 15-oxo-(5Z,8Z,11Z,13E)-eicosatetraenoate + NADH + H(+)</text>
        <dbReference type="Rhea" id="RHEA:23260"/>
        <dbReference type="ChEBI" id="CHEBI:15378"/>
        <dbReference type="ChEBI" id="CHEBI:57409"/>
        <dbReference type="ChEBI" id="CHEBI:57410"/>
        <dbReference type="ChEBI" id="CHEBI:57540"/>
        <dbReference type="ChEBI" id="CHEBI:57945"/>
        <dbReference type="EC" id="1.1.1.232"/>
    </reaction>
    <physiologicalReaction direction="left-to-right" evidence="20">
        <dbReference type="Rhea" id="RHEA:23261"/>
    </physiologicalReaction>
</comment>
<dbReference type="Gene3D" id="3.40.50.720">
    <property type="entry name" value="NAD(P)-binding Rossmann-like Domain"/>
    <property type="match status" value="2"/>
</dbReference>
<evidence type="ECO:0000256" key="4">
    <source>
        <dbReference type="ARBA" id="ARBA00039060"/>
    </source>
</evidence>
<name>A0AAV4D773_9GAST</name>
<dbReference type="PANTHER" id="PTHR44229:SF4">
    <property type="entry name" value="15-HYDROXYPROSTAGLANDIN DEHYDROGENASE [NAD(+)]"/>
    <property type="match status" value="1"/>
</dbReference>
<protein>
    <recommendedName>
        <fullName evidence="5">15-hydroxyprostaglandin dehydrogenase [NAD(+)]</fullName>
        <ecNumber evidence="3">1.1.1.141</ecNumber>
        <ecNumber evidence="4">1.1.1.232</ecNumber>
    </recommendedName>
    <alternativeName>
        <fullName evidence="7">Eicosanoid/docosanoid dehydrogenase [NAD(+)]</fullName>
    </alternativeName>
    <alternativeName>
        <fullName evidence="6">Prostaglandin dehydrogenase 1</fullName>
    </alternativeName>
</protein>
<comment type="function">
    <text evidence="8">Catalyzes the NAD-dependent dehydrogenation (oxidation) of a broad array of hydroxylated polyunsaturated fatty acids (mainly eicosanoids and docosanoids, including prostaglandins, lipoxins and resolvins), yielding their corresponding keto (oxo) metabolites. Decreases the levels of the pro-proliferative prostaglandins such as prostaglandin E2 (whose activity is increased in cancer because of an increase in the expression of cyclooxygenase 2) and generates oxo-fatty acid products that can profoundly influence cell function by abrogating pro-inflammatory cytokine expression. Converts resolvins E1, D1 and D2 to their oxo products, which represents a mode of resolvin inactivation. Resolvin E1 plays important roles during the resolution phase of acute inflammation, while resolvins D1 and D2 have a unique role in obesity-induced adipose inflammation.</text>
</comment>
<accession>A0AAV4D773</accession>
<evidence type="ECO:0000256" key="13">
    <source>
        <dbReference type="ARBA" id="ARBA00048144"/>
    </source>
</evidence>
<sequence length="199" mass="21532">MTMSMAGQTAFITGGAMGIGRAFTETLLAEGAEKVACVRGSKLAMEHMNKKNGGRGGRIINTSPGLASRLHPDTLCTLSKQNPTATCTGGGLVLRQYTMNFDRLHPDRELTGVQFASICPTAVKTDFLKKIDERTVFYVDTFKGGSNNISITPSQEAEGFLKLLRMPHMNGAILKVGRNETEFCKLEYVGLGSDWTPPP</sequence>
<evidence type="ECO:0000256" key="3">
    <source>
        <dbReference type="ARBA" id="ARBA00038968"/>
    </source>
</evidence>
<dbReference type="EMBL" id="BLXT01007559">
    <property type="protein sequence ID" value="GFO39987.1"/>
    <property type="molecule type" value="Genomic_DNA"/>
</dbReference>
<dbReference type="PANTHER" id="PTHR44229">
    <property type="entry name" value="15-HYDROXYPROSTAGLANDIN DEHYDROGENASE [NAD(+)]"/>
    <property type="match status" value="1"/>
</dbReference>
<evidence type="ECO:0000313" key="22">
    <source>
        <dbReference type="EMBL" id="GFO39987.1"/>
    </source>
</evidence>
<evidence type="ECO:0000256" key="7">
    <source>
        <dbReference type="ARBA" id="ARBA00042026"/>
    </source>
</evidence>
<comment type="catalytic activity">
    <reaction evidence="9">
        <text>prostaglandin E1 + NAD(+) = 15-oxoprostaglandin E1 + NADH + H(+)</text>
        <dbReference type="Rhea" id="RHEA:16477"/>
        <dbReference type="ChEBI" id="CHEBI:15378"/>
        <dbReference type="ChEBI" id="CHEBI:57397"/>
        <dbReference type="ChEBI" id="CHEBI:57401"/>
        <dbReference type="ChEBI" id="CHEBI:57540"/>
        <dbReference type="ChEBI" id="CHEBI:57945"/>
    </reaction>
    <physiologicalReaction direction="left-to-right" evidence="9">
        <dbReference type="Rhea" id="RHEA:16478"/>
    </physiologicalReaction>
</comment>